<evidence type="ECO:0000256" key="6">
    <source>
        <dbReference type="ARBA" id="ARBA00022989"/>
    </source>
</evidence>
<evidence type="ECO:0000259" key="9">
    <source>
        <dbReference type="Pfam" id="PF13231"/>
    </source>
</evidence>
<dbReference type="Pfam" id="PF13231">
    <property type="entry name" value="PMT_2"/>
    <property type="match status" value="1"/>
</dbReference>
<feature type="transmembrane region" description="Helical" evidence="8">
    <location>
        <begin position="213"/>
        <end position="232"/>
    </location>
</feature>
<organism evidence="10 11">
    <name type="scientific">Candidatus Magasanikbacteria bacterium GW2011_GWC2_37_14</name>
    <dbReference type="NCBI Taxonomy" id="1619046"/>
    <lineage>
        <taxon>Bacteria</taxon>
        <taxon>Candidatus Magasanikiibacteriota</taxon>
    </lineage>
</organism>
<evidence type="ECO:0000256" key="8">
    <source>
        <dbReference type="SAM" id="Phobius"/>
    </source>
</evidence>
<keyword evidence="3" id="KW-0328">Glycosyltransferase</keyword>
<feature type="transmembrane region" description="Helical" evidence="8">
    <location>
        <begin position="142"/>
        <end position="163"/>
    </location>
</feature>
<keyword evidence="4" id="KW-0808">Transferase</keyword>
<evidence type="ECO:0000256" key="2">
    <source>
        <dbReference type="ARBA" id="ARBA00022475"/>
    </source>
</evidence>
<evidence type="ECO:0000313" key="11">
    <source>
        <dbReference type="Proteomes" id="UP000034849"/>
    </source>
</evidence>
<evidence type="ECO:0000256" key="3">
    <source>
        <dbReference type="ARBA" id="ARBA00022676"/>
    </source>
</evidence>
<dbReference type="InterPro" id="IPR050297">
    <property type="entry name" value="LipidA_mod_glycosyltrf_83"/>
</dbReference>
<evidence type="ECO:0000256" key="7">
    <source>
        <dbReference type="ARBA" id="ARBA00023136"/>
    </source>
</evidence>
<keyword evidence="2" id="KW-1003">Cell membrane</keyword>
<evidence type="ECO:0000256" key="1">
    <source>
        <dbReference type="ARBA" id="ARBA00004651"/>
    </source>
</evidence>
<keyword evidence="6 8" id="KW-1133">Transmembrane helix</keyword>
<protein>
    <recommendedName>
        <fullName evidence="9">Glycosyltransferase RgtA/B/C/D-like domain-containing protein</fullName>
    </recommendedName>
</protein>
<dbReference type="InterPro" id="IPR038731">
    <property type="entry name" value="RgtA/B/C-like"/>
</dbReference>
<dbReference type="STRING" id="1619046.US42_C0017G0003"/>
<feature type="transmembrane region" description="Helical" evidence="8">
    <location>
        <begin position="175"/>
        <end position="201"/>
    </location>
</feature>
<evidence type="ECO:0000256" key="5">
    <source>
        <dbReference type="ARBA" id="ARBA00022692"/>
    </source>
</evidence>
<evidence type="ECO:0000313" key="10">
    <source>
        <dbReference type="EMBL" id="KKQ26982.1"/>
    </source>
</evidence>
<proteinExistence type="predicted"/>
<dbReference type="AlphaFoldDB" id="A0A0G0GAH5"/>
<comment type="subcellular location">
    <subcellularLocation>
        <location evidence="1">Cell membrane</location>
        <topology evidence="1">Multi-pass membrane protein</topology>
    </subcellularLocation>
</comment>
<reference evidence="10 11" key="1">
    <citation type="journal article" date="2015" name="Nature">
        <title>rRNA introns, odd ribosomes, and small enigmatic genomes across a large radiation of phyla.</title>
        <authorList>
            <person name="Brown C.T."/>
            <person name="Hug L.A."/>
            <person name="Thomas B.C."/>
            <person name="Sharon I."/>
            <person name="Castelle C.J."/>
            <person name="Singh A."/>
            <person name="Wilkins M.J."/>
            <person name="Williams K.H."/>
            <person name="Banfield J.F."/>
        </authorList>
    </citation>
    <scope>NUCLEOTIDE SEQUENCE [LARGE SCALE GENOMIC DNA]</scope>
</reference>
<keyword evidence="7 8" id="KW-0472">Membrane</keyword>
<dbReference type="GO" id="GO:0005886">
    <property type="term" value="C:plasma membrane"/>
    <property type="evidence" value="ECO:0007669"/>
    <property type="project" value="UniProtKB-SubCell"/>
</dbReference>
<evidence type="ECO:0000256" key="4">
    <source>
        <dbReference type="ARBA" id="ARBA00022679"/>
    </source>
</evidence>
<feature type="domain" description="Glycosyltransferase RgtA/B/C/D-like" evidence="9">
    <location>
        <begin position="69"/>
        <end position="232"/>
    </location>
</feature>
<name>A0A0G0GAH5_9BACT</name>
<feature type="transmembrane region" description="Helical" evidence="8">
    <location>
        <begin position="303"/>
        <end position="321"/>
    </location>
</feature>
<gene>
    <name evidence="10" type="ORF">US42_C0017G0003</name>
</gene>
<feature type="transmembrane region" description="Helical" evidence="8">
    <location>
        <begin position="21"/>
        <end position="44"/>
    </location>
</feature>
<dbReference type="PANTHER" id="PTHR33908">
    <property type="entry name" value="MANNOSYLTRANSFERASE YKCB-RELATED"/>
    <property type="match status" value="1"/>
</dbReference>
<comment type="caution">
    <text evidence="10">The sequence shown here is derived from an EMBL/GenBank/DDBJ whole genome shotgun (WGS) entry which is preliminary data.</text>
</comment>
<keyword evidence="5 8" id="KW-0812">Transmembrane</keyword>
<accession>A0A0G0GAH5</accession>
<sequence length="519" mass="60629">MKIVNCKLKIMKFFLKKYYPLLLILITASALRINLLLVRGTFWFDEIFSFHFSQLPWAQALKYWTIETNPPLHTLFIRGWIGLFHTQNEILLRLPSVIFGLLAIIFLYLLAEKMFNRFTASISALFLALSGIHIFTATEARVYPLLTFLTILSFYFFYSLYFLKENNKTKQWLYFVTNLLLIFSHLTALPIFLIQALILFLIKPEQKKIKQWWIAQLTIGAIWLVWFIPSIIAKIDPASLTAWYFDTSAKQFADIFTLLVSNFVNVNFSSFIFTLISIGIVTTIFSTISIICKNPNQDEKNKLTFICLWGLLPIIFGSFLGVFITKYYVTASLGIYLIVGSAIARITQTKKTKFLAIIIAIILMADTAISIGTTPIFSWHYYLNYIKKQETENSIIMVNPFNEELAIKHYYQGKTPVKGIYYKNDNLPFDERVVRYNWNKQITSKEELKKWFDENLINKDTLFYFQYTEEYDWSHQILLAKGWQITKTLVYPGLINLYMFEFHAPNYTTTSTLGTTKNK</sequence>
<dbReference type="EMBL" id="LBSX01000017">
    <property type="protein sequence ID" value="KKQ26982.1"/>
    <property type="molecule type" value="Genomic_DNA"/>
</dbReference>
<feature type="transmembrane region" description="Helical" evidence="8">
    <location>
        <begin position="327"/>
        <end position="347"/>
    </location>
</feature>
<dbReference type="GO" id="GO:0016763">
    <property type="term" value="F:pentosyltransferase activity"/>
    <property type="evidence" value="ECO:0007669"/>
    <property type="project" value="TreeGrafter"/>
</dbReference>
<feature type="transmembrane region" description="Helical" evidence="8">
    <location>
        <begin position="270"/>
        <end position="291"/>
    </location>
</feature>
<feature type="transmembrane region" description="Helical" evidence="8">
    <location>
        <begin position="90"/>
        <end position="111"/>
    </location>
</feature>
<dbReference type="GO" id="GO:0009103">
    <property type="term" value="P:lipopolysaccharide biosynthetic process"/>
    <property type="evidence" value="ECO:0007669"/>
    <property type="project" value="UniProtKB-ARBA"/>
</dbReference>
<dbReference type="PANTHER" id="PTHR33908:SF11">
    <property type="entry name" value="MEMBRANE PROTEIN"/>
    <property type="match status" value="1"/>
</dbReference>
<feature type="transmembrane region" description="Helical" evidence="8">
    <location>
        <begin position="354"/>
        <end position="382"/>
    </location>
</feature>
<dbReference type="Proteomes" id="UP000034849">
    <property type="component" value="Unassembled WGS sequence"/>
</dbReference>